<dbReference type="SUPFAM" id="SSF117916">
    <property type="entry name" value="Fe-S cluster assembly (FSCA) domain-like"/>
    <property type="match status" value="1"/>
</dbReference>
<dbReference type="Gene3D" id="3.30.300.130">
    <property type="entry name" value="Fe-S cluster assembly (FSCA)"/>
    <property type="match status" value="1"/>
</dbReference>
<protein>
    <recommendedName>
        <fullName evidence="1">MIP18 family-like domain-containing protein</fullName>
    </recommendedName>
</protein>
<dbReference type="InterPro" id="IPR052339">
    <property type="entry name" value="Fe-S_Maturation_MIP18"/>
</dbReference>
<comment type="caution">
    <text evidence="2">The sequence shown here is derived from an EMBL/GenBank/DDBJ whole genome shotgun (WGS) entry which is preliminary data.</text>
</comment>
<dbReference type="Proteomes" id="UP000178168">
    <property type="component" value="Unassembled WGS sequence"/>
</dbReference>
<gene>
    <name evidence="2" type="ORF">A2591_03180</name>
</gene>
<dbReference type="AlphaFoldDB" id="A0A1G2SMX1"/>
<reference evidence="2 3" key="1">
    <citation type="journal article" date="2016" name="Nat. Commun.">
        <title>Thousands of microbial genomes shed light on interconnected biogeochemical processes in an aquifer system.</title>
        <authorList>
            <person name="Anantharaman K."/>
            <person name="Brown C.T."/>
            <person name="Hug L.A."/>
            <person name="Sharon I."/>
            <person name="Castelle C.J."/>
            <person name="Probst A.J."/>
            <person name="Thomas B.C."/>
            <person name="Singh A."/>
            <person name="Wilkins M.J."/>
            <person name="Karaoz U."/>
            <person name="Brodie E.L."/>
            <person name="Williams K.H."/>
            <person name="Hubbard S.S."/>
            <person name="Banfield J.F."/>
        </authorList>
    </citation>
    <scope>NUCLEOTIDE SEQUENCE [LARGE SCALE GENOMIC DNA]</scope>
</reference>
<accession>A0A1G2SMX1</accession>
<organism evidence="2 3">
    <name type="scientific">Candidatus Yonathbacteria bacterium RIFOXYD1_FULL_52_36</name>
    <dbReference type="NCBI Taxonomy" id="1802730"/>
    <lineage>
        <taxon>Bacteria</taxon>
        <taxon>Candidatus Yonathiibacteriota</taxon>
    </lineage>
</organism>
<feature type="domain" description="MIP18 family-like" evidence="1">
    <location>
        <begin position="5"/>
        <end position="69"/>
    </location>
</feature>
<dbReference type="InterPro" id="IPR034904">
    <property type="entry name" value="FSCA_dom_sf"/>
</dbReference>
<evidence type="ECO:0000259" key="1">
    <source>
        <dbReference type="Pfam" id="PF01883"/>
    </source>
</evidence>
<dbReference type="PANTHER" id="PTHR42831:SF1">
    <property type="entry name" value="FE-S PROTEIN MATURATION AUXILIARY FACTOR YITW"/>
    <property type="match status" value="1"/>
</dbReference>
<sequence length="94" mass="10635">MIKESDVIEKLKTVKDPELGIDVWTLGLIYKIVIGDNEIEILMTLTSPFCPFANDLIQDVEKKVGELKHGDVLVDISFDPPWEPPQELRDMLGV</sequence>
<evidence type="ECO:0000313" key="3">
    <source>
        <dbReference type="Proteomes" id="UP000178168"/>
    </source>
</evidence>
<dbReference type="EMBL" id="MHUZ01000001">
    <property type="protein sequence ID" value="OHA86425.1"/>
    <property type="molecule type" value="Genomic_DNA"/>
</dbReference>
<dbReference type="STRING" id="1802730.A2591_03180"/>
<dbReference type="PANTHER" id="PTHR42831">
    <property type="entry name" value="FE-S PROTEIN MATURATION AUXILIARY FACTOR YITW"/>
    <property type="match status" value="1"/>
</dbReference>
<dbReference type="InterPro" id="IPR002744">
    <property type="entry name" value="MIP18-like"/>
</dbReference>
<proteinExistence type="predicted"/>
<name>A0A1G2SMX1_9BACT</name>
<evidence type="ECO:0000313" key="2">
    <source>
        <dbReference type="EMBL" id="OHA86425.1"/>
    </source>
</evidence>
<dbReference type="Pfam" id="PF01883">
    <property type="entry name" value="FeS_assembly_P"/>
    <property type="match status" value="1"/>
</dbReference>